<evidence type="ECO:0000313" key="3">
    <source>
        <dbReference type="Proteomes" id="UP001159363"/>
    </source>
</evidence>
<keyword evidence="3" id="KW-1185">Reference proteome</keyword>
<evidence type="ECO:0000313" key="2">
    <source>
        <dbReference type="EMBL" id="KAJ8887368.1"/>
    </source>
</evidence>
<organism evidence="2 3">
    <name type="scientific">Dryococelus australis</name>
    <dbReference type="NCBI Taxonomy" id="614101"/>
    <lineage>
        <taxon>Eukaryota</taxon>
        <taxon>Metazoa</taxon>
        <taxon>Ecdysozoa</taxon>
        <taxon>Arthropoda</taxon>
        <taxon>Hexapoda</taxon>
        <taxon>Insecta</taxon>
        <taxon>Pterygota</taxon>
        <taxon>Neoptera</taxon>
        <taxon>Polyneoptera</taxon>
        <taxon>Phasmatodea</taxon>
        <taxon>Verophasmatodea</taxon>
        <taxon>Anareolatae</taxon>
        <taxon>Phasmatidae</taxon>
        <taxon>Eurycanthinae</taxon>
        <taxon>Dryococelus</taxon>
    </lineage>
</organism>
<feature type="compositionally biased region" description="Basic and acidic residues" evidence="1">
    <location>
        <begin position="1"/>
        <end position="17"/>
    </location>
</feature>
<feature type="compositionally biased region" description="Polar residues" evidence="1">
    <location>
        <begin position="30"/>
        <end position="49"/>
    </location>
</feature>
<feature type="region of interest" description="Disordered" evidence="1">
    <location>
        <begin position="1"/>
        <end position="49"/>
    </location>
</feature>
<sequence length="71" mass="7806">MNKETDLHEPQTWHVTDEDGFTLVNRRGTKTSMASGSSATKPSASRKQVQLGVRNNANIKTVPKTAWPTPV</sequence>
<dbReference type="Proteomes" id="UP001159363">
    <property type="component" value="Chromosome X"/>
</dbReference>
<reference evidence="2 3" key="1">
    <citation type="submission" date="2023-02" db="EMBL/GenBank/DDBJ databases">
        <title>LHISI_Scaffold_Assembly.</title>
        <authorList>
            <person name="Stuart O.P."/>
            <person name="Cleave R."/>
            <person name="Magrath M.J.L."/>
            <person name="Mikheyev A.S."/>
        </authorList>
    </citation>
    <scope>NUCLEOTIDE SEQUENCE [LARGE SCALE GENOMIC DNA]</scope>
    <source>
        <strain evidence="2">Daus_M_001</strain>
        <tissue evidence="2">Leg muscle</tissue>
    </source>
</reference>
<name>A0ABQ9HSL8_9NEOP</name>
<gene>
    <name evidence="2" type="ORF">PR048_013583</name>
</gene>
<proteinExistence type="predicted"/>
<dbReference type="EMBL" id="JARBHB010000004">
    <property type="protein sequence ID" value="KAJ8887368.1"/>
    <property type="molecule type" value="Genomic_DNA"/>
</dbReference>
<protein>
    <submittedName>
        <fullName evidence="2">Uncharacterized protein</fullName>
    </submittedName>
</protein>
<evidence type="ECO:0000256" key="1">
    <source>
        <dbReference type="SAM" id="MobiDB-lite"/>
    </source>
</evidence>
<comment type="caution">
    <text evidence="2">The sequence shown here is derived from an EMBL/GenBank/DDBJ whole genome shotgun (WGS) entry which is preliminary data.</text>
</comment>
<accession>A0ABQ9HSL8</accession>